<dbReference type="InterPro" id="IPR029002">
    <property type="entry name" value="PLPC/GPLD1"/>
</dbReference>
<protein>
    <submittedName>
        <fullName evidence="2">Zinc dependent phospholipase C family protein</fullName>
    </submittedName>
</protein>
<organism evidence="3 4">
    <name type="scientific">Thomasclavelia spiroformis</name>
    <dbReference type="NCBI Taxonomy" id="29348"/>
    <lineage>
        <taxon>Bacteria</taxon>
        <taxon>Bacillati</taxon>
        <taxon>Bacillota</taxon>
        <taxon>Erysipelotrichia</taxon>
        <taxon>Erysipelotrichales</taxon>
        <taxon>Coprobacillaceae</taxon>
        <taxon>Thomasclavelia</taxon>
    </lineage>
</organism>
<reference evidence="2" key="3">
    <citation type="journal article" date="2021" name="PeerJ">
        <title>Extensive microbial diversity within the chicken gut microbiome revealed by metagenomics and culture.</title>
        <authorList>
            <person name="Gilroy R."/>
            <person name="Ravi A."/>
            <person name="Getino M."/>
            <person name="Pursley I."/>
            <person name="Horton D.L."/>
            <person name="Alikhan N.F."/>
            <person name="Baker D."/>
            <person name="Gharbi K."/>
            <person name="Hall N."/>
            <person name="Watson M."/>
            <person name="Adriaenssens E.M."/>
            <person name="Foster-Nyarko E."/>
            <person name="Jarju S."/>
            <person name="Secka A."/>
            <person name="Antonio M."/>
            <person name="Oren A."/>
            <person name="Chaudhuri R.R."/>
            <person name="La Ragione R."/>
            <person name="Hildebrand F."/>
            <person name="Pallen M.J."/>
        </authorList>
    </citation>
    <scope>NUCLEOTIDE SEQUENCE</scope>
    <source>
        <strain evidence="2">CHK193-16274</strain>
    </source>
</reference>
<dbReference type="Pfam" id="PF00882">
    <property type="entry name" value="Zn_dep_PLPC"/>
    <property type="match status" value="1"/>
</dbReference>
<sequence length="260" mass="30426">MPASYTHQCFGNRVLENLNDKDIKDIIDQNINYYNIGLQGPDILFFYRPLKKTSVSALGSKLHEDIAREFFENALAILKNNYDKRALAYILGFINHFILDSTCHGYINKTMQDKNIGHFEIERDLEQRFMIINHDEFNFCVPKHYTINLEVAKVIAPFFKLEAKDILIALKSFRRFNQLFACKSKIKRNFVLTAMKIVNAKKYQGMIIREIPEKRIEENIDVLVNQFIQAANIAVKEIVGYCYSLKNNTEISKRFDCNYE</sequence>
<dbReference type="Proteomes" id="UP000196258">
    <property type="component" value="Unassembled WGS sequence"/>
</dbReference>
<evidence type="ECO:0000313" key="3">
    <source>
        <dbReference type="EMBL" id="OUQ04041.1"/>
    </source>
</evidence>
<dbReference type="EMBL" id="NFLB01000015">
    <property type="protein sequence ID" value="OUQ04041.1"/>
    <property type="molecule type" value="Genomic_DNA"/>
</dbReference>
<reference evidence="4" key="1">
    <citation type="submission" date="2017-04" db="EMBL/GenBank/DDBJ databases">
        <title>Function of individual gut microbiota members based on whole genome sequencing of pure cultures obtained from chicken caecum.</title>
        <authorList>
            <person name="Medvecky M."/>
            <person name="Cejkova D."/>
            <person name="Polansky O."/>
            <person name="Karasova D."/>
            <person name="Kubasova T."/>
            <person name="Cizek A."/>
            <person name="Rychlik I."/>
        </authorList>
    </citation>
    <scope>NUCLEOTIDE SEQUENCE [LARGE SCALE GENOMIC DNA]</scope>
    <source>
        <strain evidence="4">An149</strain>
    </source>
</reference>
<evidence type="ECO:0000313" key="2">
    <source>
        <dbReference type="EMBL" id="HJF40602.1"/>
    </source>
</evidence>
<dbReference type="AlphaFoldDB" id="A0A1Y4QG92"/>
<dbReference type="Proteomes" id="UP000749320">
    <property type="component" value="Unassembled WGS sequence"/>
</dbReference>
<feature type="domain" description="Phospholipase C/D" evidence="1">
    <location>
        <begin position="6"/>
        <end position="131"/>
    </location>
</feature>
<reference evidence="2" key="4">
    <citation type="submission" date="2021-09" db="EMBL/GenBank/DDBJ databases">
        <authorList>
            <person name="Gilroy R."/>
        </authorList>
    </citation>
    <scope>NUCLEOTIDE SEQUENCE</scope>
    <source>
        <strain evidence="2">CHK193-16274</strain>
    </source>
</reference>
<comment type="caution">
    <text evidence="3">The sequence shown here is derived from an EMBL/GenBank/DDBJ whole genome shotgun (WGS) entry which is preliminary data.</text>
</comment>
<dbReference type="EMBL" id="DYWV01000224">
    <property type="protein sequence ID" value="HJF40602.1"/>
    <property type="molecule type" value="Genomic_DNA"/>
</dbReference>
<gene>
    <name evidence="3" type="ORF">B5E91_11750</name>
    <name evidence="2" type="ORF">K8V91_06725</name>
</gene>
<dbReference type="RefSeq" id="WP_087257927.1">
    <property type="nucleotide sequence ID" value="NZ_CAJFOD010000135.1"/>
</dbReference>
<reference evidence="3" key="2">
    <citation type="journal article" date="2018" name="BMC Genomics">
        <title>Whole genome sequencing and function prediction of 133 gut anaerobes isolated from chicken caecum in pure cultures.</title>
        <authorList>
            <person name="Medvecky M."/>
            <person name="Cejkova D."/>
            <person name="Polansky O."/>
            <person name="Karasova D."/>
            <person name="Kubasova T."/>
            <person name="Cizek A."/>
            <person name="Rychlik I."/>
        </authorList>
    </citation>
    <scope>NUCLEOTIDE SEQUENCE</scope>
    <source>
        <strain evidence="3">An149</strain>
    </source>
</reference>
<accession>A0A1Y4QG92</accession>
<proteinExistence type="predicted"/>
<evidence type="ECO:0000313" key="4">
    <source>
        <dbReference type="Proteomes" id="UP000196258"/>
    </source>
</evidence>
<name>A0A1Y4QG92_9FIRM</name>
<evidence type="ECO:0000259" key="1">
    <source>
        <dbReference type="Pfam" id="PF00882"/>
    </source>
</evidence>